<proteinExistence type="predicted"/>
<reference evidence="2" key="1">
    <citation type="submission" date="2014-11" db="EMBL/GenBank/DDBJ databases">
        <authorList>
            <person name="Amaro Gonzalez C."/>
        </authorList>
    </citation>
    <scope>NUCLEOTIDE SEQUENCE</scope>
</reference>
<keyword evidence="1" id="KW-0472">Membrane</keyword>
<protein>
    <submittedName>
        <fullName evidence="2">Uncharacterized protein</fullName>
    </submittedName>
</protein>
<dbReference type="AlphaFoldDB" id="A0A0E9U7B3"/>
<reference evidence="2" key="2">
    <citation type="journal article" date="2015" name="Fish Shellfish Immunol.">
        <title>Early steps in the European eel (Anguilla anguilla)-Vibrio vulnificus interaction in the gills: Role of the RtxA13 toxin.</title>
        <authorList>
            <person name="Callol A."/>
            <person name="Pajuelo D."/>
            <person name="Ebbesson L."/>
            <person name="Teles M."/>
            <person name="MacKenzie S."/>
            <person name="Amaro C."/>
        </authorList>
    </citation>
    <scope>NUCLEOTIDE SEQUENCE</scope>
</reference>
<feature type="transmembrane region" description="Helical" evidence="1">
    <location>
        <begin position="12"/>
        <end position="30"/>
    </location>
</feature>
<evidence type="ECO:0000313" key="2">
    <source>
        <dbReference type="EMBL" id="JAH61060.1"/>
    </source>
</evidence>
<dbReference type="EMBL" id="GBXM01047517">
    <property type="protein sequence ID" value="JAH61060.1"/>
    <property type="molecule type" value="Transcribed_RNA"/>
</dbReference>
<keyword evidence="1" id="KW-1133">Transmembrane helix</keyword>
<organism evidence="2">
    <name type="scientific">Anguilla anguilla</name>
    <name type="common">European freshwater eel</name>
    <name type="synonym">Muraena anguilla</name>
    <dbReference type="NCBI Taxonomy" id="7936"/>
    <lineage>
        <taxon>Eukaryota</taxon>
        <taxon>Metazoa</taxon>
        <taxon>Chordata</taxon>
        <taxon>Craniata</taxon>
        <taxon>Vertebrata</taxon>
        <taxon>Euteleostomi</taxon>
        <taxon>Actinopterygii</taxon>
        <taxon>Neopterygii</taxon>
        <taxon>Teleostei</taxon>
        <taxon>Anguilliformes</taxon>
        <taxon>Anguillidae</taxon>
        <taxon>Anguilla</taxon>
    </lineage>
</organism>
<keyword evidence="1" id="KW-0812">Transmembrane</keyword>
<sequence length="37" mass="4371">MQSKLSKCITHLSTRYIVLCKLLLILIVNVKDDFHRQ</sequence>
<name>A0A0E9U7B3_ANGAN</name>
<accession>A0A0E9U7B3</accession>
<evidence type="ECO:0000256" key="1">
    <source>
        <dbReference type="SAM" id="Phobius"/>
    </source>
</evidence>